<dbReference type="EMBL" id="CP076022">
    <property type="protein sequence ID" value="QWC10322.1"/>
    <property type="molecule type" value="Genomic_DNA"/>
</dbReference>
<gene>
    <name evidence="1" type="ORF">KKR91_01310</name>
</gene>
<protein>
    <submittedName>
        <fullName evidence="1">Uncharacterized protein</fullName>
    </submittedName>
</protein>
<accession>A0A975R0K8</accession>
<proteinExistence type="predicted"/>
<dbReference type="KEGG" id="ajg:KKR91_01310"/>
<dbReference type="AlphaFoldDB" id="A0A975R0K8"/>
<sequence length="80" mass="9074">MKIYLIWAVVENENDAPWLVAAWDEYCMDSNSEGWMEELAKARSEYGAGNIRVTTTLAVDYDKVVRAFEPADVTPDVIET</sequence>
<organism evidence="1 2">
    <name type="scientific">Arthrobacter jiangjiafuii</name>
    <dbReference type="NCBI Taxonomy" id="2817475"/>
    <lineage>
        <taxon>Bacteria</taxon>
        <taxon>Bacillati</taxon>
        <taxon>Actinomycetota</taxon>
        <taxon>Actinomycetes</taxon>
        <taxon>Micrococcales</taxon>
        <taxon>Micrococcaceae</taxon>
        <taxon>Arthrobacter</taxon>
    </lineage>
</organism>
<evidence type="ECO:0000313" key="2">
    <source>
        <dbReference type="Proteomes" id="UP000676885"/>
    </source>
</evidence>
<dbReference type="Proteomes" id="UP000676885">
    <property type="component" value="Chromosome"/>
</dbReference>
<keyword evidence="2" id="KW-1185">Reference proteome</keyword>
<evidence type="ECO:0000313" key="1">
    <source>
        <dbReference type="EMBL" id="QWC10322.1"/>
    </source>
</evidence>
<reference evidence="1 2" key="1">
    <citation type="submission" date="2021-05" db="EMBL/GenBank/DDBJ databases">
        <title>Novel species in genus Arthrobacter.</title>
        <authorList>
            <person name="Zhang G."/>
        </authorList>
    </citation>
    <scope>NUCLEOTIDE SEQUENCE [LARGE SCALE GENOMIC DNA]</scope>
    <source>
        <strain evidence="2">zg-ZUI227</strain>
    </source>
</reference>
<name>A0A975R0K8_9MICC</name>
<dbReference type="RefSeq" id="WP_210231486.1">
    <property type="nucleotide sequence ID" value="NZ_CP076022.1"/>
</dbReference>